<evidence type="ECO:0000313" key="2">
    <source>
        <dbReference type="Proteomes" id="UP000652761"/>
    </source>
</evidence>
<accession>A0A843TSP8</accession>
<evidence type="ECO:0000313" key="1">
    <source>
        <dbReference type="EMBL" id="MQL72454.1"/>
    </source>
</evidence>
<name>A0A843TSP8_COLES</name>
<sequence>MLIPKGYHSSVTINPENAAYQAIAFSGPAPESDKERTWLELDELGLKLERSFSPHFPLLLGFLSTPSKPLLRARASLGVINVRVWSLNSQMWTGSETRIEKLSTSGRHSLRCVDTPMSKVDTLMMLGLIWIRGSTEPMLVQTPEVTMQLAYTTTVPTTLGYNQLVEHVGIHGQRRLTEALNKDSLVWQKEYPTE</sequence>
<dbReference type="Proteomes" id="UP000652761">
    <property type="component" value="Unassembled WGS sequence"/>
</dbReference>
<dbReference type="EMBL" id="NMUH01000130">
    <property type="protein sequence ID" value="MQL72454.1"/>
    <property type="molecule type" value="Genomic_DNA"/>
</dbReference>
<keyword evidence="2" id="KW-1185">Reference proteome</keyword>
<dbReference type="AlphaFoldDB" id="A0A843TSP8"/>
<comment type="caution">
    <text evidence="1">The sequence shown here is derived from an EMBL/GenBank/DDBJ whole genome shotgun (WGS) entry which is preliminary data.</text>
</comment>
<organism evidence="1 2">
    <name type="scientific">Colocasia esculenta</name>
    <name type="common">Wild taro</name>
    <name type="synonym">Arum esculentum</name>
    <dbReference type="NCBI Taxonomy" id="4460"/>
    <lineage>
        <taxon>Eukaryota</taxon>
        <taxon>Viridiplantae</taxon>
        <taxon>Streptophyta</taxon>
        <taxon>Embryophyta</taxon>
        <taxon>Tracheophyta</taxon>
        <taxon>Spermatophyta</taxon>
        <taxon>Magnoliopsida</taxon>
        <taxon>Liliopsida</taxon>
        <taxon>Araceae</taxon>
        <taxon>Aroideae</taxon>
        <taxon>Colocasieae</taxon>
        <taxon>Colocasia</taxon>
    </lineage>
</organism>
<proteinExistence type="predicted"/>
<feature type="non-terminal residue" evidence="1">
    <location>
        <position position="1"/>
    </location>
</feature>
<reference evidence="1" key="1">
    <citation type="submission" date="2017-07" db="EMBL/GenBank/DDBJ databases">
        <title>Taro Niue Genome Assembly and Annotation.</title>
        <authorList>
            <person name="Atibalentja N."/>
            <person name="Keating K."/>
            <person name="Fields C.J."/>
        </authorList>
    </citation>
    <scope>NUCLEOTIDE SEQUENCE</scope>
    <source>
        <strain evidence="1">Niue_2</strain>
        <tissue evidence="1">Leaf</tissue>
    </source>
</reference>
<protein>
    <submittedName>
        <fullName evidence="1">Uncharacterized protein</fullName>
    </submittedName>
</protein>
<gene>
    <name evidence="1" type="ORF">Taro_004794</name>
</gene>